<reference evidence="1 2" key="1">
    <citation type="submission" date="2021-04" db="EMBL/GenBank/DDBJ databases">
        <title>Nocardia tengchongensis.</title>
        <authorList>
            <person name="Zhuang k."/>
            <person name="Ran Y."/>
            <person name="Li W."/>
        </authorList>
    </citation>
    <scope>NUCLEOTIDE SEQUENCE [LARGE SCALE GENOMIC DNA]</scope>
    <source>
        <strain evidence="1 2">CFH S0057</strain>
    </source>
</reference>
<accession>A0ABX8CI67</accession>
<dbReference type="EMBL" id="CP074371">
    <property type="protein sequence ID" value="QVI19653.1"/>
    <property type="molecule type" value="Genomic_DNA"/>
</dbReference>
<gene>
    <name evidence="1" type="ORF">KHQ06_25235</name>
</gene>
<dbReference type="Gene3D" id="3.40.1350.140">
    <property type="entry name" value="MepB-like"/>
    <property type="match status" value="1"/>
</dbReference>
<evidence type="ECO:0000313" key="2">
    <source>
        <dbReference type="Proteomes" id="UP000683310"/>
    </source>
</evidence>
<dbReference type="InterPro" id="IPR038231">
    <property type="entry name" value="MepB-like_sf"/>
</dbReference>
<protein>
    <submittedName>
        <fullName evidence="1">MepB family protein</fullName>
    </submittedName>
</protein>
<organism evidence="1 2">
    <name type="scientific">Nocardia tengchongensis</name>
    <dbReference type="NCBI Taxonomy" id="2055889"/>
    <lineage>
        <taxon>Bacteria</taxon>
        <taxon>Bacillati</taxon>
        <taxon>Actinomycetota</taxon>
        <taxon>Actinomycetes</taxon>
        <taxon>Mycobacteriales</taxon>
        <taxon>Nocardiaceae</taxon>
        <taxon>Nocardia</taxon>
    </lineage>
</organism>
<dbReference type="InterPro" id="IPR011235">
    <property type="entry name" value="MepB-like"/>
</dbReference>
<sequence>MSTHPDAAEVRRVFDRLGLEFSAAVPEPENAEYGAYVSNVGRGVVRFRVGKLTPTKVGMFVTVWRRAQDGSTQPLAGEDSVDLLVVTVREGAHFGQFVFPKIALVENGVVSVAGQGGKRGFRVYPPWSATANRQAMRTQKWQCDYFLDLDDHRQLDLQKARKLYDTVQPVSAPR</sequence>
<evidence type="ECO:0000313" key="1">
    <source>
        <dbReference type="EMBL" id="QVI19653.1"/>
    </source>
</evidence>
<proteinExistence type="predicted"/>
<dbReference type="Pfam" id="PF08877">
    <property type="entry name" value="MepB-like"/>
    <property type="match status" value="1"/>
</dbReference>
<dbReference type="Proteomes" id="UP000683310">
    <property type="component" value="Chromosome"/>
</dbReference>
<name>A0ABX8CI67_9NOCA</name>
<keyword evidence="2" id="KW-1185">Reference proteome</keyword>